<gene>
    <name evidence="1" type="ORF">CTRU02_209763</name>
</gene>
<comment type="caution">
    <text evidence="1">The sequence shown here is derived from an EMBL/GenBank/DDBJ whole genome shotgun (WGS) entry which is preliminary data.</text>
</comment>
<organism evidence="1 2">
    <name type="scientific">Colletotrichum truncatum</name>
    <name type="common">Anthracnose fungus</name>
    <name type="synonym">Colletotrichum capsici</name>
    <dbReference type="NCBI Taxonomy" id="5467"/>
    <lineage>
        <taxon>Eukaryota</taxon>
        <taxon>Fungi</taxon>
        <taxon>Dikarya</taxon>
        <taxon>Ascomycota</taxon>
        <taxon>Pezizomycotina</taxon>
        <taxon>Sordariomycetes</taxon>
        <taxon>Hypocreomycetidae</taxon>
        <taxon>Glomerellales</taxon>
        <taxon>Glomerellaceae</taxon>
        <taxon>Colletotrichum</taxon>
        <taxon>Colletotrichum truncatum species complex</taxon>
    </lineage>
</organism>
<sequence length="127" mass="13440">MPVPSLTDHASCCSALERTFLAYLRTGVVTAILGTIVAQLFALQQSDSGFGYTMVGKPLASVCYGLSMCTTLLGACRVWRLQHAMLRGKAIAGGFEVMSLALGFLALTVLFFGLLVALDVVKESSSD</sequence>
<protein>
    <submittedName>
        <fullName evidence="1">Uncharacterized protein</fullName>
    </submittedName>
</protein>
<dbReference type="Proteomes" id="UP000805649">
    <property type="component" value="Unassembled WGS sequence"/>
</dbReference>
<evidence type="ECO:0000313" key="2">
    <source>
        <dbReference type="Proteomes" id="UP000805649"/>
    </source>
</evidence>
<evidence type="ECO:0000313" key="1">
    <source>
        <dbReference type="EMBL" id="KAL0935172.1"/>
    </source>
</evidence>
<reference evidence="1 2" key="1">
    <citation type="journal article" date="2020" name="Phytopathology">
        <title>Genome Sequence Resources of Colletotrichum truncatum, C. plurivorum, C. musicola, and C. sojae: Four Species Pathogenic to Soybean (Glycine max).</title>
        <authorList>
            <person name="Rogerio F."/>
            <person name="Boufleur T.R."/>
            <person name="Ciampi-Guillardi M."/>
            <person name="Sukno S.A."/>
            <person name="Thon M.R."/>
            <person name="Massola Junior N.S."/>
            <person name="Baroncelli R."/>
        </authorList>
    </citation>
    <scope>NUCLEOTIDE SEQUENCE [LARGE SCALE GENOMIC DNA]</scope>
    <source>
        <strain evidence="1 2">CMES1059</strain>
    </source>
</reference>
<accession>A0ACC3YTH8</accession>
<dbReference type="EMBL" id="VUJX02000006">
    <property type="protein sequence ID" value="KAL0935172.1"/>
    <property type="molecule type" value="Genomic_DNA"/>
</dbReference>
<proteinExistence type="predicted"/>
<keyword evidence="2" id="KW-1185">Reference proteome</keyword>
<name>A0ACC3YTH8_COLTU</name>